<dbReference type="InterPro" id="IPR029063">
    <property type="entry name" value="SAM-dependent_MTases_sf"/>
</dbReference>
<organism evidence="1 2">
    <name type="scientific">Natrarchaeobius chitinivorans</name>
    <dbReference type="NCBI Taxonomy" id="1679083"/>
    <lineage>
        <taxon>Archaea</taxon>
        <taxon>Methanobacteriati</taxon>
        <taxon>Methanobacteriota</taxon>
        <taxon>Stenosarchaea group</taxon>
        <taxon>Halobacteria</taxon>
        <taxon>Halobacteriales</taxon>
        <taxon>Natrialbaceae</taxon>
        <taxon>Natrarchaeobius</taxon>
    </lineage>
</organism>
<dbReference type="Pfam" id="PF13489">
    <property type="entry name" value="Methyltransf_23"/>
    <property type="match status" value="1"/>
</dbReference>
<dbReference type="Gene3D" id="3.40.50.150">
    <property type="entry name" value="Vaccinia Virus protein VP39"/>
    <property type="match status" value="1"/>
</dbReference>
<keyword evidence="1" id="KW-0489">Methyltransferase</keyword>
<proteinExistence type="predicted"/>
<dbReference type="EMBL" id="REFZ01000001">
    <property type="protein sequence ID" value="RQH03520.1"/>
    <property type="molecule type" value="Genomic_DNA"/>
</dbReference>
<evidence type="ECO:0000313" key="2">
    <source>
        <dbReference type="Proteomes" id="UP000281431"/>
    </source>
</evidence>
<protein>
    <submittedName>
        <fullName evidence="1">Methyltransferase domain-containing protein</fullName>
    </submittedName>
</protein>
<reference evidence="1 2" key="1">
    <citation type="submission" date="2018-10" db="EMBL/GenBank/DDBJ databases">
        <title>Natrarchaeobius chitinivorans gen. nov., sp. nov., and Natrarchaeobius haloalkaliphilus sp. nov., alkaliphilic, chitin-utilizing haloarchaea from hypersaline alkaline lakes.</title>
        <authorList>
            <person name="Sorokin D.Y."/>
            <person name="Elcheninov A.G."/>
            <person name="Kostrikina N.A."/>
            <person name="Bale N.J."/>
            <person name="Sinninghe Damste J.S."/>
            <person name="Khijniak T.V."/>
            <person name="Kublanov I.V."/>
            <person name="Toshchakov S.V."/>
        </authorList>
    </citation>
    <scope>NUCLEOTIDE SEQUENCE [LARGE SCALE GENOMIC DNA]</scope>
    <source>
        <strain evidence="1 2">AArcht7</strain>
    </source>
</reference>
<dbReference type="PANTHER" id="PTHR43861">
    <property type="entry name" value="TRANS-ACONITATE 2-METHYLTRANSFERASE-RELATED"/>
    <property type="match status" value="1"/>
</dbReference>
<evidence type="ECO:0000313" key="1">
    <source>
        <dbReference type="EMBL" id="RQH03520.1"/>
    </source>
</evidence>
<keyword evidence="1" id="KW-0808">Transferase</keyword>
<dbReference type="GO" id="GO:0008168">
    <property type="term" value="F:methyltransferase activity"/>
    <property type="evidence" value="ECO:0007669"/>
    <property type="project" value="UniProtKB-KW"/>
</dbReference>
<accession>A0A3N6PP39</accession>
<name>A0A3N6PP39_NATCH</name>
<dbReference type="GO" id="GO:0032259">
    <property type="term" value="P:methylation"/>
    <property type="evidence" value="ECO:0007669"/>
    <property type="project" value="UniProtKB-KW"/>
</dbReference>
<dbReference type="AlphaFoldDB" id="A0A3N6PP39"/>
<comment type="caution">
    <text evidence="1">The sequence shown here is derived from an EMBL/GenBank/DDBJ whole genome shotgun (WGS) entry which is preliminary data.</text>
</comment>
<dbReference type="Proteomes" id="UP000281431">
    <property type="component" value="Unassembled WGS sequence"/>
</dbReference>
<dbReference type="SUPFAM" id="SSF53335">
    <property type="entry name" value="S-adenosyl-L-methionine-dependent methyltransferases"/>
    <property type="match status" value="1"/>
</dbReference>
<gene>
    <name evidence="1" type="ORF">EA472_00530</name>
</gene>
<sequence>MSTEDAREFYGRWAGLYDVIARRTPGVARLRRRAAAACRLEPGDTVVEMGCGTGANLPYLRERVGSDGTVVGVDFTGPVLERAREATAAYDNVHVVRGDATRPPIGLDGASADGDGAADENGVAVPDATDGIDAILATFVVGMLEDPAGAVDDWCDAVGPGGHVVLANAARSDAWYAPPVNAVFRAIVVLSTPPTTKLRYENAPHLRLDAKIDAAHRRLRERSAAVADETHVFGVVRLTGSRLPGGAEGDRRGE</sequence>
<dbReference type="OrthoDB" id="182741at2157"/>
<keyword evidence="2" id="KW-1185">Reference proteome</keyword>
<dbReference type="CDD" id="cd02440">
    <property type="entry name" value="AdoMet_MTases"/>
    <property type="match status" value="1"/>
</dbReference>
<dbReference type="PANTHER" id="PTHR43861:SF1">
    <property type="entry name" value="TRANS-ACONITATE 2-METHYLTRANSFERASE"/>
    <property type="match status" value="1"/>
</dbReference>